<proteinExistence type="predicted"/>
<dbReference type="EMBL" id="MTKT01005609">
    <property type="protein sequence ID" value="OWM65554.1"/>
    <property type="molecule type" value="Genomic_DNA"/>
</dbReference>
<protein>
    <submittedName>
        <fullName evidence="1">Uncharacterized protein</fullName>
    </submittedName>
</protein>
<accession>A0A218VYC8</accession>
<comment type="caution">
    <text evidence="1">The sequence shown here is derived from an EMBL/GenBank/DDBJ whole genome shotgun (WGS) entry which is preliminary data.</text>
</comment>
<reference evidence="2" key="1">
    <citation type="journal article" date="2017" name="Plant J.">
        <title>The pomegranate (Punica granatum L.) genome and the genomics of punicalagin biosynthesis.</title>
        <authorList>
            <person name="Qin G."/>
            <person name="Xu C."/>
            <person name="Ming R."/>
            <person name="Tang H."/>
            <person name="Guyot R."/>
            <person name="Kramer E.M."/>
            <person name="Hu Y."/>
            <person name="Yi X."/>
            <person name="Qi Y."/>
            <person name="Xu X."/>
            <person name="Gao Z."/>
            <person name="Pan H."/>
            <person name="Jian J."/>
            <person name="Tian Y."/>
            <person name="Yue Z."/>
            <person name="Xu Y."/>
        </authorList>
    </citation>
    <scope>NUCLEOTIDE SEQUENCE [LARGE SCALE GENOMIC DNA]</scope>
    <source>
        <strain evidence="2">cv. Dabenzi</strain>
    </source>
</reference>
<dbReference type="AlphaFoldDB" id="A0A218VYC8"/>
<name>A0A218VYC8_PUNGR</name>
<gene>
    <name evidence="1" type="ORF">CDL15_Pgr023824</name>
</gene>
<dbReference type="Proteomes" id="UP000197138">
    <property type="component" value="Unassembled WGS sequence"/>
</dbReference>
<evidence type="ECO:0000313" key="1">
    <source>
        <dbReference type="EMBL" id="OWM65554.1"/>
    </source>
</evidence>
<evidence type="ECO:0000313" key="2">
    <source>
        <dbReference type="Proteomes" id="UP000197138"/>
    </source>
</evidence>
<sequence>MYVRAKRGMRLGVSWRAQAQQEVRHAKELDRTVERTGRRWRACAGTGDERTRQADVWQCRRACMHAEGRPGHKGAGARARGDGC</sequence>
<organism evidence="1 2">
    <name type="scientific">Punica granatum</name>
    <name type="common">Pomegranate</name>
    <dbReference type="NCBI Taxonomy" id="22663"/>
    <lineage>
        <taxon>Eukaryota</taxon>
        <taxon>Viridiplantae</taxon>
        <taxon>Streptophyta</taxon>
        <taxon>Embryophyta</taxon>
        <taxon>Tracheophyta</taxon>
        <taxon>Spermatophyta</taxon>
        <taxon>Magnoliopsida</taxon>
        <taxon>eudicotyledons</taxon>
        <taxon>Gunneridae</taxon>
        <taxon>Pentapetalae</taxon>
        <taxon>rosids</taxon>
        <taxon>malvids</taxon>
        <taxon>Myrtales</taxon>
        <taxon>Lythraceae</taxon>
        <taxon>Punica</taxon>
    </lineage>
</organism>